<reference evidence="2" key="1">
    <citation type="submission" date="2023-04" db="EMBL/GenBank/DDBJ databases">
        <title>Phytophthora fragariaefolia NBRC 109709.</title>
        <authorList>
            <person name="Ichikawa N."/>
            <person name="Sato H."/>
            <person name="Tonouchi N."/>
        </authorList>
    </citation>
    <scope>NUCLEOTIDE SEQUENCE</scope>
    <source>
        <strain evidence="2">NBRC 109709</strain>
    </source>
</reference>
<name>A0A9W6XXW8_9STRA</name>
<organism evidence="2 3">
    <name type="scientific">Phytophthora fragariaefolia</name>
    <dbReference type="NCBI Taxonomy" id="1490495"/>
    <lineage>
        <taxon>Eukaryota</taxon>
        <taxon>Sar</taxon>
        <taxon>Stramenopiles</taxon>
        <taxon>Oomycota</taxon>
        <taxon>Peronosporomycetes</taxon>
        <taxon>Peronosporales</taxon>
        <taxon>Peronosporaceae</taxon>
        <taxon>Phytophthora</taxon>
    </lineage>
</organism>
<evidence type="ECO:0000256" key="1">
    <source>
        <dbReference type="SAM" id="MobiDB-lite"/>
    </source>
</evidence>
<feature type="compositionally biased region" description="Acidic residues" evidence="1">
    <location>
        <begin position="99"/>
        <end position="128"/>
    </location>
</feature>
<evidence type="ECO:0000313" key="2">
    <source>
        <dbReference type="EMBL" id="GMF47827.1"/>
    </source>
</evidence>
<feature type="region of interest" description="Disordered" evidence="1">
    <location>
        <begin position="1"/>
        <end position="151"/>
    </location>
</feature>
<dbReference type="EMBL" id="BSXT01002215">
    <property type="protein sequence ID" value="GMF47827.1"/>
    <property type="molecule type" value="Genomic_DNA"/>
</dbReference>
<keyword evidence="3" id="KW-1185">Reference proteome</keyword>
<protein>
    <submittedName>
        <fullName evidence="2">Unnamed protein product</fullName>
    </submittedName>
</protein>
<dbReference type="AlphaFoldDB" id="A0A9W6XXW8"/>
<feature type="compositionally biased region" description="Low complexity" evidence="1">
    <location>
        <begin position="29"/>
        <end position="38"/>
    </location>
</feature>
<accession>A0A9W6XXW8</accession>
<feature type="compositionally biased region" description="Low complexity" evidence="1">
    <location>
        <begin position="77"/>
        <end position="94"/>
    </location>
</feature>
<comment type="caution">
    <text evidence="2">The sequence shown here is derived from an EMBL/GenBank/DDBJ whole genome shotgun (WGS) entry which is preliminary data.</text>
</comment>
<evidence type="ECO:0000313" key="3">
    <source>
        <dbReference type="Proteomes" id="UP001165121"/>
    </source>
</evidence>
<proteinExistence type="predicted"/>
<dbReference type="Proteomes" id="UP001165121">
    <property type="component" value="Unassembled WGS sequence"/>
</dbReference>
<dbReference type="OrthoDB" id="127257at2759"/>
<gene>
    <name evidence="2" type="ORF">Pfra01_001821100</name>
</gene>
<sequence length="339" mass="37591">MAKMTVLTMPKTRSNRRTRKPSQHEVTTGDVPDQGQGDDVQDAEQRKDQDEDDETNKNDPISENSPAAIGNDNYRLPTNGVSTTSTSSVRPTRGIPTRDDDDDGESSDEDESSSSSDSDGDSEADDDDSRQGRRRPVTMTGDREFHRNRRRTTRDLDLPTFLPTPQTSVTTWIARVDLALEGARLSGRGDWTNEGLYAILGNKQAEEALQALDERRRQRAESDEVNAGERARVNLVQCRSTVMVETTENYYNTRVEAGDGLPTAMMLVNGATQCVKIDSGALYSVACTDWMTRDERKTMDTPVAYIEGIGGFLLDALGVWTLDMVNAYGQASDHRCLYC</sequence>